<dbReference type="Pfam" id="PF01272">
    <property type="entry name" value="GreA_GreB"/>
    <property type="match status" value="1"/>
</dbReference>
<feature type="domain" description="Transcription elongation factor GreA/GreB C-terminal" evidence="10">
    <location>
        <begin position="80"/>
        <end position="152"/>
    </location>
</feature>
<dbReference type="InterPro" id="IPR001437">
    <property type="entry name" value="Tscrpt_elong_fac_GreA/B_C"/>
</dbReference>
<comment type="function">
    <text evidence="6 8 9">Necessary for efficient RNA polymerase transcription elongation past template-encoded arresting sites. The arresting sites in DNA have the property of trapping a certain fraction of elongating RNA polymerases that pass through, resulting in locked ternary complexes. Cleavage of the nascent transcript by cleavage factors such as GreA or GreB allows the resumption of elongation from the new 3'terminus. GreA releases sequences of 2 to 3 nucleotides.</text>
</comment>
<protein>
    <recommendedName>
        <fullName evidence="2 8">Transcription elongation factor GreA</fullName>
    </recommendedName>
    <alternativeName>
        <fullName evidence="7 8">Transcript cleavage factor GreA</fullName>
    </alternativeName>
</protein>
<name>A0A2H0N7L0_9BACT</name>
<keyword evidence="3 8" id="KW-0805">Transcription regulation</keyword>
<comment type="caution">
    <text evidence="12">The sequence shown here is derived from an EMBL/GenBank/DDBJ whole genome shotgun (WGS) entry which is preliminary data.</text>
</comment>
<evidence type="ECO:0000256" key="8">
    <source>
        <dbReference type="HAMAP-Rule" id="MF_00105"/>
    </source>
</evidence>
<dbReference type="InterPro" id="IPR023459">
    <property type="entry name" value="Tscrpt_elong_fac_GreA/B_fam"/>
</dbReference>
<dbReference type="PANTHER" id="PTHR30437:SF4">
    <property type="entry name" value="TRANSCRIPTION ELONGATION FACTOR GREA"/>
    <property type="match status" value="1"/>
</dbReference>
<keyword evidence="12" id="KW-0251">Elongation factor</keyword>
<dbReference type="InterPro" id="IPR028624">
    <property type="entry name" value="Tscrpt_elong_fac_GreA/B"/>
</dbReference>
<dbReference type="SUPFAM" id="SSF46557">
    <property type="entry name" value="GreA transcript cleavage protein, N-terminal domain"/>
    <property type="match status" value="1"/>
</dbReference>
<evidence type="ECO:0000313" key="13">
    <source>
        <dbReference type="Proteomes" id="UP000229893"/>
    </source>
</evidence>
<dbReference type="InterPro" id="IPR036953">
    <property type="entry name" value="GreA/GreB_C_sf"/>
</dbReference>
<dbReference type="InterPro" id="IPR018151">
    <property type="entry name" value="TF_GreA/GreB_CS"/>
</dbReference>
<keyword evidence="4 8" id="KW-0238">DNA-binding</keyword>
<dbReference type="Gene3D" id="3.10.50.30">
    <property type="entry name" value="Transcription elongation factor, GreA/GreB, C-terminal domain"/>
    <property type="match status" value="1"/>
</dbReference>
<dbReference type="FunFam" id="3.10.50.30:FF:000001">
    <property type="entry name" value="Transcription elongation factor GreA"/>
    <property type="match status" value="1"/>
</dbReference>
<organism evidence="12 13">
    <name type="scientific">Candidatus Liptonbacteria bacterium CG11_big_fil_rev_8_21_14_0_20_35_14</name>
    <dbReference type="NCBI Taxonomy" id="1974634"/>
    <lineage>
        <taxon>Bacteria</taxon>
        <taxon>Candidatus Liptoniibacteriota</taxon>
    </lineage>
</organism>
<feature type="domain" description="Transcription elongation factor GreA/GreB N-terminal" evidence="11">
    <location>
        <begin position="5"/>
        <end position="73"/>
    </location>
</feature>
<evidence type="ECO:0000256" key="4">
    <source>
        <dbReference type="ARBA" id="ARBA00023125"/>
    </source>
</evidence>
<evidence type="ECO:0000256" key="1">
    <source>
        <dbReference type="ARBA" id="ARBA00008213"/>
    </source>
</evidence>
<dbReference type="GO" id="GO:0003746">
    <property type="term" value="F:translation elongation factor activity"/>
    <property type="evidence" value="ECO:0007669"/>
    <property type="project" value="UniProtKB-KW"/>
</dbReference>
<dbReference type="Gene3D" id="1.10.287.180">
    <property type="entry name" value="Transcription elongation factor, GreA/GreB, N-terminal domain"/>
    <property type="match status" value="1"/>
</dbReference>
<evidence type="ECO:0000259" key="11">
    <source>
        <dbReference type="Pfam" id="PF03449"/>
    </source>
</evidence>
<evidence type="ECO:0000256" key="6">
    <source>
        <dbReference type="ARBA" id="ARBA00024916"/>
    </source>
</evidence>
<keyword evidence="8" id="KW-0175">Coiled coil</keyword>
<reference evidence="12 13" key="1">
    <citation type="submission" date="2017-09" db="EMBL/GenBank/DDBJ databases">
        <title>Depth-based differentiation of microbial function through sediment-hosted aquifers and enrichment of novel symbionts in the deep terrestrial subsurface.</title>
        <authorList>
            <person name="Probst A.J."/>
            <person name="Ladd B."/>
            <person name="Jarett J.K."/>
            <person name="Geller-Mcgrath D.E."/>
            <person name="Sieber C.M."/>
            <person name="Emerson J.B."/>
            <person name="Anantharaman K."/>
            <person name="Thomas B.C."/>
            <person name="Malmstrom R."/>
            <person name="Stieglmeier M."/>
            <person name="Klingl A."/>
            <person name="Woyke T."/>
            <person name="Ryan C.M."/>
            <person name="Banfield J.F."/>
        </authorList>
    </citation>
    <scope>NUCLEOTIDE SEQUENCE [LARGE SCALE GENOMIC DNA]</scope>
    <source>
        <strain evidence="12">CG11_big_fil_rev_8_21_14_0_20_35_14</strain>
    </source>
</reference>
<dbReference type="PIRSF" id="PIRSF006092">
    <property type="entry name" value="GreA_GreB"/>
    <property type="match status" value="1"/>
</dbReference>
<dbReference type="HAMAP" id="MF_00105">
    <property type="entry name" value="GreA_GreB"/>
    <property type="match status" value="1"/>
</dbReference>
<proteinExistence type="inferred from homology"/>
<evidence type="ECO:0000256" key="5">
    <source>
        <dbReference type="ARBA" id="ARBA00023163"/>
    </source>
</evidence>
<dbReference type="NCBIfam" id="TIGR01462">
    <property type="entry name" value="greA"/>
    <property type="match status" value="1"/>
</dbReference>
<dbReference type="Pfam" id="PF03449">
    <property type="entry name" value="GreA_GreB_N"/>
    <property type="match status" value="1"/>
</dbReference>
<dbReference type="SUPFAM" id="SSF54534">
    <property type="entry name" value="FKBP-like"/>
    <property type="match status" value="1"/>
</dbReference>
<evidence type="ECO:0000256" key="2">
    <source>
        <dbReference type="ARBA" id="ARBA00013729"/>
    </source>
</evidence>
<dbReference type="NCBIfam" id="NF001263">
    <property type="entry name" value="PRK00226.1-4"/>
    <property type="match status" value="1"/>
</dbReference>
<evidence type="ECO:0000256" key="7">
    <source>
        <dbReference type="ARBA" id="ARBA00030776"/>
    </source>
</evidence>
<comment type="similarity">
    <text evidence="1 8 9">Belongs to the GreA/GreB family.</text>
</comment>
<keyword evidence="5 8" id="KW-0804">Transcription</keyword>
<dbReference type="PROSITE" id="PS00830">
    <property type="entry name" value="GREAB_2"/>
    <property type="match status" value="1"/>
</dbReference>
<dbReference type="InterPro" id="IPR036805">
    <property type="entry name" value="Tscrpt_elong_fac_GreA/B_N_sf"/>
</dbReference>
<evidence type="ECO:0000259" key="10">
    <source>
        <dbReference type="Pfam" id="PF01272"/>
    </source>
</evidence>
<dbReference type="InterPro" id="IPR022691">
    <property type="entry name" value="Tscrpt_elong_fac_GreA/B_N"/>
</dbReference>
<gene>
    <name evidence="8" type="primary">greA</name>
    <name evidence="12" type="ORF">COV57_02150</name>
</gene>
<dbReference type="GO" id="GO:0003677">
    <property type="term" value="F:DNA binding"/>
    <property type="evidence" value="ECO:0007669"/>
    <property type="project" value="UniProtKB-UniRule"/>
</dbReference>
<accession>A0A2H0N7L0</accession>
<dbReference type="EMBL" id="PCWO01000031">
    <property type="protein sequence ID" value="PIR04878.1"/>
    <property type="molecule type" value="Genomic_DNA"/>
</dbReference>
<keyword evidence="12" id="KW-0648">Protein biosynthesis</keyword>
<dbReference type="PANTHER" id="PTHR30437">
    <property type="entry name" value="TRANSCRIPTION ELONGATION FACTOR GREA"/>
    <property type="match status" value="1"/>
</dbReference>
<dbReference type="InterPro" id="IPR006359">
    <property type="entry name" value="Tscrpt_elong_fac_GreA"/>
</dbReference>
<sequence>MNSYYVSDDRLKELEEEYEELTSIRRLEVADRLKKAKEYGDLSENSEYNEAKDEQVQLEIRIAELEDVLRNAELIKKSSSSVVVIGSTVKVKKADGSVKEFIIVGSQEVDPDSGKISNESPIGKGLLGHSSGEVIEIETLKGKAKYEIISIS</sequence>
<evidence type="ECO:0000313" key="12">
    <source>
        <dbReference type="EMBL" id="PIR04878.1"/>
    </source>
</evidence>
<dbReference type="GO" id="GO:0070063">
    <property type="term" value="F:RNA polymerase binding"/>
    <property type="evidence" value="ECO:0007669"/>
    <property type="project" value="InterPro"/>
</dbReference>
<dbReference type="AlphaFoldDB" id="A0A2H0N7L0"/>
<feature type="coiled-coil region" evidence="8">
    <location>
        <begin position="11"/>
        <end position="75"/>
    </location>
</feature>
<evidence type="ECO:0000256" key="9">
    <source>
        <dbReference type="RuleBase" id="RU000556"/>
    </source>
</evidence>
<dbReference type="GO" id="GO:0006354">
    <property type="term" value="P:DNA-templated transcription elongation"/>
    <property type="evidence" value="ECO:0007669"/>
    <property type="project" value="TreeGrafter"/>
</dbReference>
<evidence type="ECO:0000256" key="3">
    <source>
        <dbReference type="ARBA" id="ARBA00023015"/>
    </source>
</evidence>
<dbReference type="Proteomes" id="UP000229893">
    <property type="component" value="Unassembled WGS sequence"/>
</dbReference>
<dbReference type="GO" id="GO:0032784">
    <property type="term" value="P:regulation of DNA-templated transcription elongation"/>
    <property type="evidence" value="ECO:0007669"/>
    <property type="project" value="UniProtKB-UniRule"/>
</dbReference>
<dbReference type="FunFam" id="1.10.287.180:FF:000001">
    <property type="entry name" value="Transcription elongation factor GreA"/>
    <property type="match status" value="1"/>
</dbReference>